<organism evidence="3 4">
    <name type="scientific">Sphingomonas taxi</name>
    <dbReference type="NCBI Taxonomy" id="1549858"/>
    <lineage>
        <taxon>Bacteria</taxon>
        <taxon>Pseudomonadati</taxon>
        <taxon>Pseudomonadota</taxon>
        <taxon>Alphaproteobacteria</taxon>
        <taxon>Sphingomonadales</taxon>
        <taxon>Sphingomonadaceae</taxon>
        <taxon>Sphingomonas</taxon>
    </lineage>
</organism>
<accession>A0A2W5QME6</accession>
<evidence type="ECO:0000256" key="2">
    <source>
        <dbReference type="SAM" id="SignalP"/>
    </source>
</evidence>
<sequence length="184" mass="19202">MRIVPKLEPYMRFTAVAMAASLALVSISTSLHGQRPDDQIDARSMALLQQGKAARAAGNLEGATDLLESAVTVDPRNRQAFVALAEVAEARGLPGKAIRLYREALLLEPNDVNALSGQGEAMVAKGAVERARQNLARVRSLCKGDCPQASTLAAVIAKGPPVTTAQVGANTTTASTGQQPSAQD</sequence>
<dbReference type="PROSITE" id="PS50005">
    <property type="entry name" value="TPR"/>
    <property type="match status" value="2"/>
</dbReference>
<name>A0A2W5QME6_9SPHN</name>
<evidence type="ECO:0000313" key="3">
    <source>
        <dbReference type="EMBL" id="PZQ58997.1"/>
    </source>
</evidence>
<dbReference type="Proteomes" id="UP000249229">
    <property type="component" value="Unassembled WGS sequence"/>
</dbReference>
<protein>
    <submittedName>
        <fullName evidence="3">Uncharacterized protein</fullName>
    </submittedName>
</protein>
<dbReference type="EMBL" id="QFQI01000011">
    <property type="protein sequence ID" value="PZQ58997.1"/>
    <property type="molecule type" value="Genomic_DNA"/>
</dbReference>
<dbReference type="Gene3D" id="1.25.40.10">
    <property type="entry name" value="Tetratricopeptide repeat domain"/>
    <property type="match status" value="1"/>
</dbReference>
<evidence type="ECO:0000256" key="1">
    <source>
        <dbReference type="PROSITE-ProRule" id="PRU00339"/>
    </source>
</evidence>
<keyword evidence="1" id="KW-0802">TPR repeat</keyword>
<feature type="repeat" description="TPR" evidence="1">
    <location>
        <begin position="78"/>
        <end position="111"/>
    </location>
</feature>
<dbReference type="SMART" id="SM00028">
    <property type="entry name" value="TPR"/>
    <property type="match status" value="2"/>
</dbReference>
<reference evidence="3 4" key="1">
    <citation type="submission" date="2017-08" db="EMBL/GenBank/DDBJ databases">
        <title>Infants hospitalized years apart are colonized by the same room-sourced microbial strains.</title>
        <authorList>
            <person name="Brooks B."/>
            <person name="Olm M.R."/>
            <person name="Firek B.A."/>
            <person name="Baker R."/>
            <person name="Thomas B.C."/>
            <person name="Morowitz M.J."/>
            <person name="Banfield J.F."/>
        </authorList>
    </citation>
    <scope>NUCLEOTIDE SEQUENCE [LARGE SCALE GENOMIC DNA]</scope>
    <source>
        <strain evidence="3">S2_005_001_R1_22</strain>
    </source>
</reference>
<feature type="signal peptide" evidence="2">
    <location>
        <begin position="1"/>
        <end position="19"/>
    </location>
</feature>
<keyword evidence="2" id="KW-0732">Signal</keyword>
<gene>
    <name evidence="3" type="ORF">DI544_12495</name>
</gene>
<dbReference type="InterPro" id="IPR019734">
    <property type="entry name" value="TPR_rpt"/>
</dbReference>
<dbReference type="SUPFAM" id="SSF48452">
    <property type="entry name" value="TPR-like"/>
    <property type="match status" value="1"/>
</dbReference>
<comment type="caution">
    <text evidence="3">The sequence shown here is derived from an EMBL/GenBank/DDBJ whole genome shotgun (WGS) entry which is preliminary data.</text>
</comment>
<proteinExistence type="predicted"/>
<feature type="repeat" description="TPR" evidence="1">
    <location>
        <begin position="44"/>
        <end position="77"/>
    </location>
</feature>
<dbReference type="Pfam" id="PF13432">
    <property type="entry name" value="TPR_16"/>
    <property type="match status" value="1"/>
</dbReference>
<dbReference type="InterPro" id="IPR011990">
    <property type="entry name" value="TPR-like_helical_dom_sf"/>
</dbReference>
<feature type="chain" id="PRO_5015897758" evidence="2">
    <location>
        <begin position="20"/>
        <end position="184"/>
    </location>
</feature>
<dbReference type="AlphaFoldDB" id="A0A2W5QME6"/>
<evidence type="ECO:0000313" key="4">
    <source>
        <dbReference type="Proteomes" id="UP000249229"/>
    </source>
</evidence>